<dbReference type="InterPro" id="IPR043917">
    <property type="entry name" value="DUF5753"/>
</dbReference>
<dbReference type="Proteomes" id="UP001500653">
    <property type="component" value="Unassembled WGS sequence"/>
</dbReference>
<dbReference type="Pfam" id="PF19054">
    <property type="entry name" value="DUF5753"/>
    <property type="match status" value="1"/>
</dbReference>
<dbReference type="SUPFAM" id="SSF47413">
    <property type="entry name" value="lambda repressor-like DNA-binding domains"/>
    <property type="match status" value="1"/>
</dbReference>
<gene>
    <name evidence="2" type="ORF">GCM10009676_18680</name>
</gene>
<name>A0ABP4GRF6_9PSEU</name>
<dbReference type="EMBL" id="BAAALN010000005">
    <property type="protein sequence ID" value="GAA1235085.1"/>
    <property type="molecule type" value="Genomic_DNA"/>
</dbReference>
<proteinExistence type="predicted"/>
<comment type="caution">
    <text evidence="2">The sequence shown here is derived from an EMBL/GenBank/DDBJ whole genome shotgun (WGS) entry which is preliminary data.</text>
</comment>
<reference evidence="3" key="1">
    <citation type="journal article" date="2019" name="Int. J. Syst. Evol. Microbiol.">
        <title>The Global Catalogue of Microorganisms (GCM) 10K type strain sequencing project: providing services to taxonomists for standard genome sequencing and annotation.</title>
        <authorList>
            <consortium name="The Broad Institute Genomics Platform"/>
            <consortium name="The Broad Institute Genome Sequencing Center for Infectious Disease"/>
            <person name="Wu L."/>
            <person name="Ma J."/>
        </authorList>
    </citation>
    <scope>NUCLEOTIDE SEQUENCE [LARGE SCALE GENOMIC DNA]</scope>
    <source>
        <strain evidence="3">JCM 13023</strain>
    </source>
</reference>
<organism evidence="2 3">
    <name type="scientific">Prauserella halophila</name>
    <dbReference type="NCBI Taxonomy" id="185641"/>
    <lineage>
        <taxon>Bacteria</taxon>
        <taxon>Bacillati</taxon>
        <taxon>Actinomycetota</taxon>
        <taxon>Actinomycetes</taxon>
        <taxon>Pseudonocardiales</taxon>
        <taxon>Pseudonocardiaceae</taxon>
        <taxon>Prauserella</taxon>
    </lineage>
</organism>
<dbReference type="Pfam" id="PF13560">
    <property type="entry name" value="HTH_31"/>
    <property type="match status" value="1"/>
</dbReference>
<evidence type="ECO:0000259" key="1">
    <source>
        <dbReference type="Pfam" id="PF19054"/>
    </source>
</evidence>
<keyword evidence="3" id="KW-1185">Reference proteome</keyword>
<dbReference type="InterPro" id="IPR010982">
    <property type="entry name" value="Lambda_DNA-bd_dom_sf"/>
</dbReference>
<evidence type="ECO:0000313" key="3">
    <source>
        <dbReference type="Proteomes" id="UP001500653"/>
    </source>
</evidence>
<protein>
    <submittedName>
        <fullName evidence="2">Helix-turn-helix transcriptional regulator</fullName>
    </submittedName>
</protein>
<dbReference type="RefSeq" id="WP_253863399.1">
    <property type="nucleotide sequence ID" value="NZ_BAAALN010000005.1"/>
</dbReference>
<feature type="domain" description="DUF5753" evidence="1">
    <location>
        <begin position="99"/>
        <end position="277"/>
    </location>
</feature>
<evidence type="ECO:0000313" key="2">
    <source>
        <dbReference type="EMBL" id="GAA1235085.1"/>
    </source>
</evidence>
<accession>A0ABP4GRF6</accession>
<sequence length="283" mass="31371">MADRGDPSALRWLVGVELTNYRKRAGKTITAASKAIGCSPGKVGHLEGGRNQQQPSEVTELLRFYDADQANIDRLASLAASADQQTWWAPWTAVVPDWLRTFVGLEGLASRVTDYATAVVPALLQTEGYSLGVTQGSGRVRPDHSERTVNLRMERQRRLYAETEPLHLTAFIEESVLDRPIGTPETMRAQLEHLITSAERANIELRVLPTSIGLHDATTGPFTLLEFSAAQAVAYVELLNGAIYVQDQEEVDGYTRIVARLREEHAWTETQTAEAIRARLDAY</sequence>